<dbReference type="InterPro" id="IPR014746">
    <property type="entry name" value="Gln_synth/guanido_kin_cat_dom"/>
</dbReference>
<dbReference type="KEGG" id="crq:GCK72_012234"/>
<gene>
    <name evidence="7" type="ORF">GCK72_012234</name>
</gene>
<evidence type="ECO:0000256" key="3">
    <source>
        <dbReference type="ARBA" id="ARBA00022741"/>
    </source>
</evidence>
<keyword evidence="3" id="KW-0547">Nucleotide-binding</keyword>
<dbReference type="PANTHER" id="PTHR20852">
    <property type="entry name" value="GLUTAMINE SYNTHETASE"/>
    <property type="match status" value="1"/>
</dbReference>
<dbReference type="SUPFAM" id="SSF55931">
    <property type="entry name" value="Glutamine synthetase/guanido kinase"/>
    <property type="match status" value="1"/>
</dbReference>
<dbReference type="GO" id="GO:0006542">
    <property type="term" value="P:glutamine biosynthetic process"/>
    <property type="evidence" value="ECO:0007669"/>
    <property type="project" value="TreeGrafter"/>
</dbReference>
<dbReference type="AlphaFoldDB" id="A0A6A5GMC9"/>
<name>A0A6A5GMC9_CAERE</name>
<evidence type="ECO:0000256" key="4">
    <source>
        <dbReference type="ARBA" id="ARBA00022840"/>
    </source>
</evidence>
<dbReference type="PANTHER" id="PTHR20852:SF57">
    <property type="entry name" value="GLUTAMINE SYNTHETASE 2 CYTOPLASMIC"/>
    <property type="match status" value="1"/>
</dbReference>
<accession>A0A6A5GMC9</accession>
<dbReference type="PROSITE" id="PS51987">
    <property type="entry name" value="GS_CATALYTIC"/>
    <property type="match status" value="1"/>
</dbReference>
<dbReference type="GO" id="GO:0005737">
    <property type="term" value="C:cytoplasm"/>
    <property type="evidence" value="ECO:0007669"/>
    <property type="project" value="TreeGrafter"/>
</dbReference>
<feature type="domain" description="GS catalytic" evidence="6">
    <location>
        <begin position="1"/>
        <end position="92"/>
    </location>
</feature>
<organism evidence="7 8">
    <name type="scientific">Caenorhabditis remanei</name>
    <name type="common">Caenorhabditis vulgaris</name>
    <dbReference type="NCBI Taxonomy" id="31234"/>
    <lineage>
        <taxon>Eukaryota</taxon>
        <taxon>Metazoa</taxon>
        <taxon>Ecdysozoa</taxon>
        <taxon>Nematoda</taxon>
        <taxon>Chromadorea</taxon>
        <taxon>Rhabditida</taxon>
        <taxon>Rhabditina</taxon>
        <taxon>Rhabditomorpha</taxon>
        <taxon>Rhabditoidea</taxon>
        <taxon>Rhabditidae</taxon>
        <taxon>Peloderinae</taxon>
        <taxon>Caenorhabditis</taxon>
    </lineage>
</organism>
<evidence type="ECO:0000256" key="5">
    <source>
        <dbReference type="PROSITE-ProRule" id="PRU01331"/>
    </source>
</evidence>
<dbReference type="InterPro" id="IPR050292">
    <property type="entry name" value="Glutamine_Synthetase"/>
</dbReference>
<evidence type="ECO:0000256" key="2">
    <source>
        <dbReference type="ARBA" id="ARBA00022598"/>
    </source>
</evidence>
<dbReference type="InterPro" id="IPR008146">
    <property type="entry name" value="Gln_synth_cat_dom"/>
</dbReference>
<comment type="caution">
    <text evidence="7">The sequence shown here is derived from an EMBL/GenBank/DDBJ whole genome shotgun (WGS) entry which is preliminary data.</text>
</comment>
<dbReference type="GO" id="GO:0005524">
    <property type="term" value="F:ATP binding"/>
    <property type="evidence" value="ECO:0007669"/>
    <property type="project" value="UniProtKB-KW"/>
</dbReference>
<evidence type="ECO:0000313" key="8">
    <source>
        <dbReference type="Proteomes" id="UP000483820"/>
    </source>
</evidence>
<dbReference type="EMBL" id="WUAV01000004">
    <property type="protein sequence ID" value="KAF1755784.1"/>
    <property type="molecule type" value="Genomic_DNA"/>
</dbReference>
<evidence type="ECO:0000256" key="1">
    <source>
        <dbReference type="ARBA" id="ARBA00012937"/>
    </source>
</evidence>
<dbReference type="GeneID" id="78775399"/>
<dbReference type="GO" id="GO:0004356">
    <property type="term" value="F:glutamine synthetase activity"/>
    <property type="evidence" value="ECO:0007669"/>
    <property type="project" value="UniProtKB-EC"/>
</dbReference>
<keyword evidence="4" id="KW-0067">ATP-binding</keyword>
<comment type="similarity">
    <text evidence="5">Belongs to the glutamine synthetase family.</text>
</comment>
<reference evidence="7 8" key="1">
    <citation type="submission" date="2019-12" db="EMBL/GenBank/DDBJ databases">
        <title>Chromosome-level assembly of the Caenorhabditis remanei genome.</title>
        <authorList>
            <person name="Teterina A.A."/>
            <person name="Willis J.H."/>
            <person name="Phillips P.C."/>
        </authorList>
    </citation>
    <scope>NUCLEOTIDE SEQUENCE [LARGE SCALE GENOMIC DNA]</scope>
    <source>
        <strain evidence="7 8">PX506</strain>
        <tissue evidence="7">Whole organism</tissue>
    </source>
</reference>
<dbReference type="RefSeq" id="XP_053583717.1">
    <property type="nucleotide sequence ID" value="XM_053728945.1"/>
</dbReference>
<keyword evidence="2" id="KW-0436">Ligase</keyword>
<sequence length="92" mass="10207">MMAKFRLTKISGSVRAANVRFCDGVASRASSIRIPRSTDDDGYGYFEDRRPSSNCDPYTVTGALVRTVCLEGAERKLSMMYVPSQAPNIQKH</sequence>
<protein>
    <recommendedName>
        <fullName evidence="1">glutamine synthetase</fullName>
        <ecNumber evidence="1">6.3.1.2</ecNumber>
    </recommendedName>
</protein>
<dbReference type="CTD" id="78775399"/>
<evidence type="ECO:0000313" key="7">
    <source>
        <dbReference type="EMBL" id="KAF1755784.1"/>
    </source>
</evidence>
<dbReference type="Gene3D" id="3.30.590.10">
    <property type="entry name" value="Glutamine synthetase/guanido kinase, catalytic domain"/>
    <property type="match status" value="1"/>
</dbReference>
<proteinExistence type="inferred from homology"/>
<dbReference type="EC" id="6.3.1.2" evidence="1"/>
<evidence type="ECO:0000259" key="6">
    <source>
        <dbReference type="PROSITE" id="PS51987"/>
    </source>
</evidence>
<dbReference type="Proteomes" id="UP000483820">
    <property type="component" value="Chromosome IV"/>
</dbReference>